<keyword evidence="1" id="KW-1133">Transmembrane helix</keyword>
<gene>
    <name evidence="2" type="ORF">GM415_03585</name>
</gene>
<keyword evidence="1" id="KW-0812">Transmembrane</keyword>
<evidence type="ECO:0000256" key="1">
    <source>
        <dbReference type="SAM" id="Phobius"/>
    </source>
</evidence>
<feature type="transmembrane region" description="Helical" evidence="1">
    <location>
        <begin position="39"/>
        <end position="60"/>
    </location>
</feature>
<feature type="transmembrane region" description="Helical" evidence="1">
    <location>
        <begin position="7"/>
        <end position="33"/>
    </location>
</feature>
<reference evidence="2 3" key="1">
    <citation type="submission" date="2019-11" db="EMBL/GenBank/DDBJ databases">
        <authorList>
            <person name="Zheng R.K."/>
            <person name="Sun C.M."/>
        </authorList>
    </citation>
    <scope>NUCLEOTIDE SEQUENCE [LARGE SCALE GENOMIC DNA]</scope>
    <source>
        <strain evidence="2 3">SRB007</strain>
    </source>
</reference>
<evidence type="ECO:0000313" key="3">
    <source>
        <dbReference type="Proteomes" id="UP000428328"/>
    </source>
</evidence>
<organism evidence="2 3">
    <name type="scientific">Pseudodesulfovibrio cashew</name>
    <dbReference type="NCBI Taxonomy" id="2678688"/>
    <lineage>
        <taxon>Bacteria</taxon>
        <taxon>Pseudomonadati</taxon>
        <taxon>Thermodesulfobacteriota</taxon>
        <taxon>Desulfovibrionia</taxon>
        <taxon>Desulfovibrionales</taxon>
        <taxon>Desulfovibrionaceae</taxon>
    </lineage>
</organism>
<dbReference type="EMBL" id="CP046400">
    <property type="protein sequence ID" value="QGY39241.1"/>
    <property type="molecule type" value="Genomic_DNA"/>
</dbReference>
<dbReference type="AlphaFoldDB" id="A0A6I6JAZ6"/>
<proteinExistence type="predicted"/>
<keyword evidence="3" id="KW-1185">Reference proteome</keyword>
<dbReference type="Proteomes" id="UP000428328">
    <property type="component" value="Chromosome"/>
</dbReference>
<dbReference type="RefSeq" id="WP_158946466.1">
    <property type="nucleotide sequence ID" value="NZ_CP046400.1"/>
</dbReference>
<accession>A0A6I6JAZ6</accession>
<name>A0A6I6JAZ6_9BACT</name>
<dbReference type="KEGG" id="psel:GM415_03585"/>
<sequence length="113" mass="12630">MRRVNKLLFAGGIVNSFGGVLVAFAPTGCWYGYCWNQEAYNVPLGIGIACLGLVMLVASLRKGQRDYGEMYICSRCETALPFAEVPDEQCPHCHIPMEPLKGFYTRHPELKKD</sequence>
<keyword evidence="1" id="KW-0472">Membrane</keyword>
<protein>
    <submittedName>
        <fullName evidence="2">Uncharacterized protein</fullName>
    </submittedName>
</protein>
<evidence type="ECO:0000313" key="2">
    <source>
        <dbReference type="EMBL" id="QGY39241.1"/>
    </source>
</evidence>